<accession>A0ABP7YKY4</accession>
<evidence type="ECO:0000256" key="5">
    <source>
        <dbReference type="ARBA" id="ARBA00023136"/>
    </source>
</evidence>
<comment type="subcellular location">
    <subcellularLocation>
        <location evidence="1">Cell inner membrane</location>
        <topology evidence="1">Multi-pass membrane protein</topology>
    </subcellularLocation>
</comment>
<dbReference type="PANTHER" id="PTHR23501:SF191">
    <property type="entry name" value="VACUOLAR BASIC AMINO ACID TRANSPORTER 4"/>
    <property type="match status" value="1"/>
</dbReference>
<evidence type="ECO:0000259" key="7">
    <source>
        <dbReference type="PROSITE" id="PS50850"/>
    </source>
</evidence>
<organism evidence="8 9">
    <name type="scientific">Actinomadura keratinilytica</name>
    <dbReference type="NCBI Taxonomy" id="547461"/>
    <lineage>
        <taxon>Bacteria</taxon>
        <taxon>Bacillati</taxon>
        <taxon>Actinomycetota</taxon>
        <taxon>Actinomycetes</taxon>
        <taxon>Streptosporangiales</taxon>
        <taxon>Thermomonosporaceae</taxon>
        <taxon>Actinomadura</taxon>
    </lineage>
</organism>
<feature type="transmembrane region" description="Helical" evidence="6">
    <location>
        <begin position="374"/>
        <end position="401"/>
    </location>
</feature>
<evidence type="ECO:0000256" key="3">
    <source>
        <dbReference type="ARBA" id="ARBA00022692"/>
    </source>
</evidence>
<comment type="caution">
    <text evidence="8">The sequence shown here is derived from an EMBL/GenBank/DDBJ whole genome shotgun (WGS) entry which is preliminary data.</text>
</comment>
<dbReference type="InterPro" id="IPR020846">
    <property type="entry name" value="MFS_dom"/>
</dbReference>
<dbReference type="Pfam" id="PF07690">
    <property type="entry name" value="MFS_1"/>
    <property type="match status" value="2"/>
</dbReference>
<evidence type="ECO:0000313" key="9">
    <source>
        <dbReference type="Proteomes" id="UP001500266"/>
    </source>
</evidence>
<keyword evidence="5 6" id="KW-0472">Membrane</keyword>
<feature type="transmembrane region" description="Helical" evidence="6">
    <location>
        <begin position="21"/>
        <end position="45"/>
    </location>
</feature>
<keyword evidence="4 6" id="KW-1133">Transmembrane helix</keyword>
<dbReference type="Proteomes" id="UP001500266">
    <property type="component" value="Unassembled WGS sequence"/>
</dbReference>
<name>A0ABP7YKY4_9ACTN</name>
<keyword evidence="2" id="KW-0813">Transport</keyword>
<proteinExistence type="predicted"/>
<sequence length="486" mass="50357">MTSTASAPSPEADRAGFGARTALVLVSLVWPAQLLSAIGLLAGNAQAQIAIHFHTTQIAWFTLLSSLVGTFITPFVMKAADLYGKKRVMVALTVLGLVGDLIAALAPSFAVLLLGRGIAGFYAPMAMLVYAMARDVFPPRLVGPASGLIGGGIGIVALGGPFLSGWLLDGAGWRGVMWFLAAASAVSLVLLLAFVPESPVRGERTPVDWIGGLLLGGGVTAAVYGVGRGAQWGWTDAKTLAFIVGGILAVVLFVVVESRIAHPQYEISMLARRPVWSVFLATSLLAGTVYSAGTINQLLGLMPKIPTISDGLGYTATKLAWIGAPASVLIVLASVVTGALARRFESRVLLAAGALLATVGYALSAQFHHTVPQLMGVGIVVALGVGMIVALVPVMIIEVVSPTEQARANGLQGMVQGTLVTVVTQMIFVVLAQDGTVLKGTQFYRDAAYTNAFWLAAGFAAAGMLSVALIPRLKRLDSAEVGQASL</sequence>
<feature type="transmembrane region" description="Helical" evidence="6">
    <location>
        <begin position="239"/>
        <end position="256"/>
    </location>
</feature>
<feature type="transmembrane region" description="Helical" evidence="6">
    <location>
        <begin position="145"/>
        <end position="164"/>
    </location>
</feature>
<feature type="transmembrane region" description="Helical" evidence="6">
    <location>
        <begin position="319"/>
        <end position="341"/>
    </location>
</feature>
<feature type="transmembrane region" description="Helical" evidence="6">
    <location>
        <begin position="452"/>
        <end position="470"/>
    </location>
</feature>
<gene>
    <name evidence="8" type="ORF">GCM10022416_22310</name>
</gene>
<dbReference type="EMBL" id="BAABDO010000024">
    <property type="protein sequence ID" value="GAA4137629.1"/>
    <property type="molecule type" value="Genomic_DNA"/>
</dbReference>
<dbReference type="PROSITE" id="PS50850">
    <property type="entry name" value="MFS"/>
    <property type="match status" value="1"/>
</dbReference>
<dbReference type="InterPro" id="IPR036259">
    <property type="entry name" value="MFS_trans_sf"/>
</dbReference>
<keyword evidence="9" id="KW-1185">Reference proteome</keyword>
<keyword evidence="3 6" id="KW-0812">Transmembrane</keyword>
<feature type="transmembrane region" description="Helical" evidence="6">
    <location>
        <begin position="276"/>
        <end position="299"/>
    </location>
</feature>
<feature type="transmembrane region" description="Helical" evidence="6">
    <location>
        <begin position="57"/>
        <end position="76"/>
    </location>
</feature>
<dbReference type="RefSeq" id="WP_345020156.1">
    <property type="nucleotide sequence ID" value="NZ_BAABDO010000024.1"/>
</dbReference>
<feature type="transmembrane region" description="Helical" evidence="6">
    <location>
        <begin position="207"/>
        <end position="227"/>
    </location>
</feature>
<dbReference type="PANTHER" id="PTHR23501">
    <property type="entry name" value="MAJOR FACILITATOR SUPERFAMILY"/>
    <property type="match status" value="1"/>
</dbReference>
<dbReference type="Gene3D" id="1.20.1250.20">
    <property type="entry name" value="MFS general substrate transporter like domains"/>
    <property type="match status" value="2"/>
</dbReference>
<evidence type="ECO:0000256" key="1">
    <source>
        <dbReference type="ARBA" id="ARBA00004429"/>
    </source>
</evidence>
<evidence type="ECO:0000256" key="4">
    <source>
        <dbReference type="ARBA" id="ARBA00022989"/>
    </source>
</evidence>
<feature type="transmembrane region" description="Helical" evidence="6">
    <location>
        <begin position="176"/>
        <end position="195"/>
    </location>
</feature>
<feature type="transmembrane region" description="Helical" evidence="6">
    <location>
        <begin position="413"/>
        <end position="432"/>
    </location>
</feature>
<evidence type="ECO:0000313" key="8">
    <source>
        <dbReference type="EMBL" id="GAA4137629.1"/>
    </source>
</evidence>
<feature type="transmembrane region" description="Helical" evidence="6">
    <location>
        <begin position="113"/>
        <end position="133"/>
    </location>
</feature>
<evidence type="ECO:0000256" key="2">
    <source>
        <dbReference type="ARBA" id="ARBA00022448"/>
    </source>
</evidence>
<dbReference type="InterPro" id="IPR011701">
    <property type="entry name" value="MFS"/>
</dbReference>
<protein>
    <submittedName>
        <fullName evidence="8">MFS transporter</fullName>
    </submittedName>
</protein>
<evidence type="ECO:0000256" key="6">
    <source>
        <dbReference type="SAM" id="Phobius"/>
    </source>
</evidence>
<reference evidence="9" key="1">
    <citation type="journal article" date="2019" name="Int. J. Syst. Evol. Microbiol.">
        <title>The Global Catalogue of Microorganisms (GCM) 10K type strain sequencing project: providing services to taxonomists for standard genome sequencing and annotation.</title>
        <authorList>
            <consortium name="The Broad Institute Genomics Platform"/>
            <consortium name="The Broad Institute Genome Sequencing Center for Infectious Disease"/>
            <person name="Wu L."/>
            <person name="Ma J."/>
        </authorList>
    </citation>
    <scope>NUCLEOTIDE SEQUENCE [LARGE SCALE GENOMIC DNA]</scope>
    <source>
        <strain evidence="9">JCM 17316</strain>
    </source>
</reference>
<feature type="domain" description="Major facilitator superfamily (MFS) profile" evidence="7">
    <location>
        <begin position="20"/>
        <end position="475"/>
    </location>
</feature>
<feature type="transmembrane region" description="Helical" evidence="6">
    <location>
        <begin position="88"/>
        <end position="107"/>
    </location>
</feature>
<feature type="transmembrane region" description="Helical" evidence="6">
    <location>
        <begin position="348"/>
        <end position="368"/>
    </location>
</feature>
<dbReference type="SUPFAM" id="SSF103473">
    <property type="entry name" value="MFS general substrate transporter"/>
    <property type="match status" value="2"/>
</dbReference>